<evidence type="ECO:0000256" key="1">
    <source>
        <dbReference type="SAM" id="MobiDB-lite"/>
    </source>
</evidence>
<name>A0A371CIB9_9APHY</name>
<dbReference type="EMBL" id="KZ857598">
    <property type="protein sequence ID" value="RDX40024.1"/>
    <property type="molecule type" value="Genomic_DNA"/>
</dbReference>
<protein>
    <submittedName>
        <fullName evidence="2">Uncharacterized protein</fullName>
    </submittedName>
</protein>
<proteinExistence type="predicted"/>
<organism evidence="2 3">
    <name type="scientific">Lentinus brumalis</name>
    <dbReference type="NCBI Taxonomy" id="2498619"/>
    <lineage>
        <taxon>Eukaryota</taxon>
        <taxon>Fungi</taxon>
        <taxon>Dikarya</taxon>
        <taxon>Basidiomycota</taxon>
        <taxon>Agaricomycotina</taxon>
        <taxon>Agaricomycetes</taxon>
        <taxon>Polyporales</taxon>
        <taxon>Polyporaceae</taxon>
        <taxon>Lentinus</taxon>
    </lineage>
</organism>
<feature type="region of interest" description="Disordered" evidence="1">
    <location>
        <begin position="1"/>
        <end position="34"/>
    </location>
</feature>
<evidence type="ECO:0000313" key="3">
    <source>
        <dbReference type="Proteomes" id="UP000256964"/>
    </source>
</evidence>
<reference evidence="2 3" key="1">
    <citation type="journal article" date="2018" name="Biotechnol. Biofuels">
        <title>Integrative visual omics of the white-rot fungus Polyporus brumalis exposes the biotechnological potential of its oxidative enzymes for delignifying raw plant biomass.</title>
        <authorList>
            <person name="Miyauchi S."/>
            <person name="Rancon A."/>
            <person name="Drula E."/>
            <person name="Hage H."/>
            <person name="Chaduli D."/>
            <person name="Favel A."/>
            <person name="Grisel S."/>
            <person name="Henrissat B."/>
            <person name="Herpoel-Gimbert I."/>
            <person name="Ruiz-Duenas F.J."/>
            <person name="Chevret D."/>
            <person name="Hainaut M."/>
            <person name="Lin J."/>
            <person name="Wang M."/>
            <person name="Pangilinan J."/>
            <person name="Lipzen A."/>
            <person name="Lesage-Meessen L."/>
            <person name="Navarro D."/>
            <person name="Riley R."/>
            <person name="Grigoriev I.V."/>
            <person name="Zhou S."/>
            <person name="Raouche S."/>
            <person name="Rosso M.N."/>
        </authorList>
    </citation>
    <scope>NUCLEOTIDE SEQUENCE [LARGE SCALE GENOMIC DNA]</scope>
    <source>
        <strain evidence="2 3">BRFM 1820</strain>
    </source>
</reference>
<keyword evidence="3" id="KW-1185">Reference proteome</keyword>
<accession>A0A371CIB9</accession>
<feature type="region of interest" description="Disordered" evidence="1">
    <location>
        <begin position="122"/>
        <end position="153"/>
    </location>
</feature>
<dbReference type="AlphaFoldDB" id="A0A371CIB9"/>
<dbReference type="Proteomes" id="UP000256964">
    <property type="component" value="Unassembled WGS sequence"/>
</dbReference>
<gene>
    <name evidence="2" type="ORF">OH76DRAFT_475583</name>
</gene>
<sequence>MSQTQAWESSSSRLVTFDMRRPRQHPLGTSGRVRARSMYGPLGFHVSDVASTASTHTLQLGSLQVHRRQAGIENKTAAYLSGSVAEQALTACREYKCPRRGEEDEWHGAGRSASTLRALSRLQSGRSKAELESEQRTEQSSCRSASPHPSLRASEQLSAVLQIRTRTSEQFAFVSCVRRAASQS</sequence>
<evidence type="ECO:0000313" key="2">
    <source>
        <dbReference type="EMBL" id="RDX40024.1"/>
    </source>
</evidence>
<feature type="compositionally biased region" description="Basic and acidic residues" evidence="1">
    <location>
        <begin position="127"/>
        <end position="137"/>
    </location>
</feature>
<feature type="compositionally biased region" description="Polar residues" evidence="1">
    <location>
        <begin position="1"/>
        <end position="14"/>
    </location>
</feature>